<dbReference type="KEGG" id="cre:CHLRE_09g395399v5"/>
<accession>A0A2K3DEJ3</accession>
<dbReference type="GO" id="GO:0004620">
    <property type="term" value="F:phospholipase activity"/>
    <property type="evidence" value="ECO:0000318"/>
    <property type="project" value="GO_Central"/>
</dbReference>
<dbReference type="GO" id="GO:0005783">
    <property type="term" value="C:endoplasmic reticulum"/>
    <property type="evidence" value="ECO:0000318"/>
    <property type="project" value="GO_Central"/>
</dbReference>
<feature type="region of interest" description="Disordered" evidence="1">
    <location>
        <begin position="743"/>
        <end position="763"/>
    </location>
</feature>
<reference evidence="2 3" key="1">
    <citation type="journal article" date="2007" name="Science">
        <title>The Chlamydomonas genome reveals the evolution of key animal and plant functions.</title>
        <authorList>
            <person name="Merchant S.S."/>
            <person name="Prochnik S.E."/>
            <person name="Vallon O."/>
            <person name="Harris E.H."/>
            <person name="Karpowicz S.J."/>
            <person name="Witman G.B."/>
            <person name="Terry A."/>
            <person name="Salamov A."/>
            <person name="Fritz-Laylin L.K."/>
            <person name="Marechal-Drouard L."/>
            <person name="Marshall W.F."/>
            <person name="Qu L.H."/>
            <person name="Nelson D.R."/>
            <person name="Sanderfoot A.A."/>
            <person name="Spalding M.H."/>
            <person name="Kapitonov V.V."/>
            <person name="Ren Q."/>
            <person name="Ferris P."/>
            <person name="Lindquist E."/>
            <person name="Shapiro H."/>
            <person name="Lucas S.M."/>
            <person name="Grimwood J."/>
            <person name="Schmutz J."/>
            <person name="Cardol P."/>
            <person name="Cerutti H."/>
            <person name="Chanfreau G."/>
            <person name="Chen C.L."/>
            <person name="Cognat V."/>
            <person name="Croft M.T."/>
            <person name="Dent R."/>
            <person name="Dutcher S."/>
            <person name="Fernandez E."/>
            <person name="Fukuzawa H."/>
            <person name="Gonzalez-Ballester D."/>
            <person name="Gonzalez-Halphen D."/>
            <person name="Hallmann A."/>
            <person name="Hanikenne M."/>
            <person name="Hippler M."/>
            <person name="Inwood W."/>
            <person name="Jabbari K."/>
            <person name="Kalanon M."/>
            <person name="Kuras R."/>
            <person name="Lefebvre P.A."/>
            <person name="Lemaire S.D."/>
            <person name="Lobanov A.V."/>
            <person name="Lohr M."/>
            <person name="Manuell A."/>
            <person name="Meier I."/>
            <person name="Mets L."/>
            <person name="Mittag M."/>
            <person name="Mittelmeier T."/>
            <person name="Moroney J.V."/>
            <person name="Moseley J."/>
            <person name="Napoli C."/>
            <person name="Nedelcu A.M."/>
            <person name="Niyogi K."/>
            <person name="Novoselov S.V."/>
            <person name="Paulsen I.T."/>
            <person name="Pazour G."/>
            <person name="Purton S."/>
            <person name="Ral J.P."/>
            <person name="Riano-Pachon D.M."/>
            <person name="Riekhof W."/>
            <person name="Rymarquis L."/>
            <person name="Schroda M."/>
            <person name="Stern D."/>
            <person name="Umen J."/>
            <person name="Willows R."/>
            <person name="Wilson N."/>
            <person name="Zimmer S.L."/>
            <person name="Allmer J."/>
            <person name="Balk J."/>
            <person name="Bisova K."/>
            <person name="Chen C.J."/>
            <person name="Elias M."/>
            <person name="Gendler K."/>
            <person name="Hauser C."/>
            <person name="Lamb M.R."/>
            <person name="Ledford H."/>
            <person name="Long J.C."/>
            <person name="Minagawa J."/>
            <person name="Page M.D."/>
            <person name="Pan J."/>
            <person name="Pootakham W."/>
            <person name="Roje S."/>
            <person name="Rose A."/>
            <person name="Stahlberg E."/>
            <person name="Terauchi A.M."/>
            <person name="Yang P."/>
            <person name="Ball S."/>
            <person name="Bowler C."/>
            <person name="Dieckmann C.L."/>
            <person name="Gladyshev V.N."/>
            <person name="Green P."/>
            <person name="Jorgensen R."/>
            <person name="Mayfield S."/>
            <person name="Mueller-Roeber B."/>
            <person name="Rajamani S."/>
            <person name="Sayre R.T."/>
            <person name="Brokstein P."/>
            <person name="Dubchak I."/>
            <person name="Goodstein D."/>
            <person name="Hornick L."/>
            <person name="Huang Y.W."/>
            <person name="Jhaveri J."/>
            <person name="Luo Y."/>
            <person name="Martinez D."/>
            <person name="Ngau W.C."/>
            <person name="Otillar B."/>
            <person name="Poliakov A."/>
            <person name="Porter A."/>
            <person name="Szajkowski L."/>
            <person name="Werner G."/>
            <person name="Zhou K."/>
            <person name="Grigoriev I.V."/>
            <person name="Rokhsar D.S."/>
            <person name="Grossman A.R."/>
        </authorList>
    </citation>
    <scope>NUCLEOTIDE SEQUENCE [LARGE SCALE GENOMIC DNA]</scope>
    <source>
        <strain evidence="3">CC-503</strain>
    </source>
</reference>
<dbReference type="Proteomes" id="UP000006906">
    <property type="component" value="Chromosome 9"/>
</dbReference>
<feature type="region of interest" description="Disordered" evidence="1">
    <location>
        <begin position="186"/>
        <end position="210"/>
    </location>
</feature>
<feature type="region of interest" description="Disordered" evidence="1">
    <location>
        <begin position="839"/>
        <end position="864"/>
    </location>
</feature>
<gene>
    <name evidence="2" type="ORF">CHLRE_09g395399v5</name>
</gene>
<dbReference type="GO" id="GO:0016020">
    <property type="term" value="C:membrane"/>
    <property type="evidence" value="ECO:0000318"/>
    <property type="project" value="GO_Central"/>
</dbReference>
<dbReference type="PANTHER" id="PTHR12393:SF6">
    <property type="entry name" value="SPHINGOMYELIN PHOSPHODIESTERASE 2"/>
    <property type="match status" value="1"/>
</dbReference>
<feature type="compositionally biased region" description="Gly residues" evidence="1">
    <location>
        <begin position="192"/>
        <end position="202"/>
    </location>
</feature>
<dbReference type="InParanoid" id="A0A2K3DEJ3"/>
<name>A0A2K3DEJ3_CHLRE</name>
<dbReference type="GeneID" id="66054678"/>
<dbReference type="EMBL" id="CM008970">
    <property type="protein sequence ID" value="PNW78945.1"/>
    <property type="molecule type" value="Genomic_DNA"/>
</dbReference>
<feature type="compositionally biased region" description="Pro residues" evidence="1">
    <location>
        <begin position="743"/>
        <end position="759"/>
    </location>
</feature>
<keyword evidence="3" id="KW-1185">Reference proteome</keyword>
<dbReference type="GO" id="GO:0030149">
    <property type="term" value="P:sphingolipid catabolic process"/>
    <property type="evidence" value="ECO:0000318"/>
    <property type="project" value="GO_Central"/>
</dbReference>
<evidence type="ECO:0000313" key="2">
    <source>
        <dbReference type="EMBL" id="PNW78945.1"/>
    </source>
</evidence>
<dbReference type="PANTHER" id="PTHR12393">
    <property type="entry name" value="SPHINGOMYELIN PHOSPHODIESTERASE RELATED"/>
    <property type="match status" value="1"/>
</dbReference>
<dbReference type="RefSeq" id="XP_042921252.1">
    <property type="nucleotide sequence ID" value="XM_043065753.1"/>
</dbReference>
<dbReference type="AlphaFoldDB" id="A0A2K3DEJ3"/>
<feature type="compositionally biased region" description="Gly residues" evidence="1">
    <location>
        <begin position="283"/>
        <end position="293"/>
    </location>
</feature>
<feature type="compositionally biased region" description="Acidic residues" evidence="1">
    <location>
        <begin position="839"/>
        <end position="848"/>
    </location>
</feature>
<proteinExistence type="predicted"/>
<dbReference type="GO" id="GO:0071944">
    <property type="term" value="C:cell periphery"/>
    <property type="evidence" value="ECO:0000318"/>
    <property type="project" value="GO_Central"/>
</dbReference>
<evidence type="ECO:0000313" key="3">
    <source>
        <dbReference type="Proteomes" id="UP000006906"/>
    </source>
</evidence>
<evidence type="ECO:0000256" key="1">
    <source>
        <dbReference type="SAM" id="MobiDB-lite"/>
    </source>
</evidence>
<organism evidence="2 3">
    <name type="scientific">Chlamydomonas reinhardtii</name>
    <name type="common">Chlamydomonas smithii</name>
    <dbReference type="NCBI Taxonomy" id="3055"/>
    <lineage>
        <taxon>Eukaryota</taxon>
        <taxon>Viridiplantae</taxon>
        <taxon>Chlorophyta</taxon>
        <taxon>core chlorophytes</taxon>
        <taxon>Chlorophyceae</taxon>
        <taxon>CS clade</taxon>
        <taxon>Chlamydomonadales</taxon>
        <taxon>Chlamydomonadaceae</taxon>
        <taxon>Chlamydomonas</taxon>
    </lineage>
</organism>
<feature type="region of interest" description="Disordered" evidence="1">
    <location>
        <begin position="283"/>
        <end position="316"/>
    </location>
</feature>
<sequence>MSQESDETDNWAKLTPDLVRNIAARLQPNEAAISLTVLNRDTAAALQGIASFTTIFLPSFKPIATRPKLRVACRDTPWPGNAFVEHWGRPEPWRSLGLPQRLRLLCLAASSRHAASLDAALAHSGVGLACTVLEAAAAVGDAAACRRLLLEGCDSAPSALAAAAACGHLHLLQWAWHENLSYKDSCSPSPGPGSGSGSGSGTGRKTQLQPPLSLRQAFGWRPEVMGELAVAAAGGGQGYVLTRLEGLVWPPAHPPLLPLLPQLPTQLPQPQNCLSCAVRSVDGGSGGGGGGGGRQRRPVAAGGGQQPQHQHHHSWSWCGRRVSEADGWAQARRSVARAFLPMALAAATHGHVTLLDRLLLLQPPSQHQQHQQQHQQQQHQQQQGSQCYYADQLAGLSPGDYGALLCGMAAGCPAAALQHHHSAWVPHRTSPPDDKLLLQALRGTSPDWRATCDFLLAQARQAAGGAAAGVAGGTVAEMVGAGQQAMVAEGPQAGRGMRAESGEETAEARLARAAVYELEHYGCVSGWESAADPDFPQRVRYLMDLGVLPSGEWEPNVATALAAAGNTAALRQLLDEWGDAGAEYAAEVAEAAVLRGRLEVMQLLRERFGPGIFTAGDLKAAAGLGHFQALRYLITLWRDTEGAAAESGGEAPSWDQVFGLAARSGAGVELLRLLHEGCGAVVDLGAVAAGGGEAALEWAVGELRAAGQDAARLTPDQVYHMAACGNLATATWVLNQPPGLLLVPPPSQSSPLPPPPPSAPASRCSGCGPLPHPADVVMEADEAEYEDDVEWGRPRLSNSVRLWALWARTAAAPRGAGGAARAGAAGTHAGARRRQEAEWTFEEEEEEEKGGKQKQMQAEGKHEAEVLEGQAGEAGGEWARLEAFTAYYVDSRWVRWSAHQQAWLGRQAAGREGGG</sequence>
<dbReference type="GO" id="GO:0046513">
    <property type="term" value="P:ceramide biosynthetic process"/>
    <property type="evidence" value="ECO:0000318"/>
    <property type="project" value="GO_Central"/>
</dbReference>
<dbReference type="Gramene" id="PNW78945">
    <property type="protein sequence ID" value="PNW78945"/>
    <property type="gene ID" value="CHLRE_09g395399v5"/>
</dbReference>
<protein>
    <submittedName>
        <fullName evidence="2">Uncharacterized protein</fullName>
    </submittedName>
</protein>